<dbReference type="GO" id="GO:0003677">
    <property type="term" value="F:DNA binding"/>
    <property type="evidence" value="ECO:0007669"/>
    <property type="project" value="UniProtKB-KW"/>
</dbReference>
<evidence type="ECO:0000313" key="5">
    <source>
        <dbReference type="Proteomes" id="UP001165367"/>
    </source>
</evidence>
<feature type="modified residue" description="4-aspartylphosphate" evidence="1">
    <location>
        <position position="61"/>
    </location>
</feature>
<dbReference type="SMART" id="SM00850">
    <property type="entry name" value="LytTR"/>
    <property type="match status" value="1"/>
</dbReference>
<evidence type="ECO:0000259" key="2">
    <source>
        <dbReference type="PROSITE" id="PS50110"/>
    </source>
</evidence>
<feature type="domain" description="Response regulatory" evidence="2">
    <location>
        <begin position="10"/>
        <end position="121"/>
    </location>
</feature>
<keyword evidence="4" id="KW-0238">DNA-binding</keyword>
<dbReference type="RefSeq" id="WP_237871148.1">
    <property type="nucleotide sequence ID" value="NZ_JAKLTR010000005.1"/>
</dbReference>
<dbReference type="Gene3D" id="2.40.50.1020">
    <property type="entry name" value="LytTr DNA-binding domain"/>
    <property type="match status" value="1"/>
</dbReference>
<organism evidence="4 5">
    <name type="scientific">Terrimonas ginsenosidimutans</name>
    <dbReference type="NCBI Taxonomy" id="2908004"/>
    <lineage>
        <taxon>Bacteria</taxon>
        <taxon>Pseudomonadati</taxon>
        <taxon>Bacteroidota</taxon>
        <taxon>Chitinophagia</taxon>
        <taxon>Chitinophagales</taxon>
        <taxon>Chitinophagaceae</taxon>
        <taxon>Terrimonas</taxon>
    </lineage>
</organism>
<dbReference type="Proteomes" id="UP001165367">
    <property type="component" value="Unassembled WGS sequence"/>
</dbReference>
<dbReference type="InterPro" id="IPR046947">
    <property type="entry name" value="LytR-like"/>
</dbReference>
<evidence type="ECO:0000259" key="3">
    <source>
        <dbReference type="PROSITE" id="PS50930"/>
    </source>
</evidence>
<dbReference type="PANTHER" id="PTHR37299:SF1">
    <property type="entry name" value="STAGE 0 SPORULATION PROTEIN A HOMOLOG"/>
    <property type="match status" value="1"/>
</dbReference>
<dbReference type="PROSITE" id="PS50930">
    <property type="entry name" value="HTH_LYTTR"/>
    <property type="match status" value="1"/>
</dbReference>
<sequence length="245" mass="27927">MPVLHNRIYNCLIVDDEPLAREVIRRYIQQLPMLAIAGECSNAVEAIVRLKQQPIDLLFLDIQMPKISGIELIKSISSLPKIILTTAFEQYALQAFDLDVTDYLLKPVQFERFLKAVMKALPSNDTAATESSLVTNADPLNEPPFLYFRAERKMMKVYLDKILYIESLKDYIKIRTTDGDVITKYSMAALEAVLPDKRFIRIHRSFIAGIDKVNSFTSEQIEIGGVKLPVGKLYRMQVLKMLQGL</sequence>
<accession>A0ABS9KQI7</accession>
<evidence type="ECO:0000313" key="4">
    <source>
        <dbReference type="EMBL" id="MCG2614589.1"/>
    </source>
</evidence>
<gene>
    <name evidence="4" type="ORF">LZZ85_09865</name>
</gene>
<reference evidence="4" key="1">
    <citation type="submission" date="2022-01" db="EMBL/GenBank/DDBJ databases">
        <authorList>
            <person name="Jo J.-H."/>
            <person name="Im W.-T."/>
        </authorList>
    </citation>
    <scope>NUCLEOTIDE SEQUENCE</scope>
    <source>
        <strain evidence="4">NA20</strain>
    </source>
</reference>
<dbReference type="PROSITE" id="PS50110">
    <property type="entry name" value="RESPONSE_REGULATORY"/>
    <property type="match status" value="1"/>
</dbReference>
<name>A0ABS9KQI7_9BACT</name>
<dbReference type="SMART" id="SM00448">
    <property type="entry name" value="REC"/>
    <property type="match status" value="1"/>
</dbReference>
<comment type="caution">
    <text evidence="4">The sequence shown here is derived from an EMBL/GenBank/DDBJ whole genome shotgun (WGS) entry which is preliminary data.</text>
</comment>
<dbReference type="PANTHER" id="PTHR37299">
    <property type="entry name" value="TRANSCRIPTIONAL REGULATOR-RELATED"/>
    <property type="match status" value="1"/>
</dbReference>
<keyword evidence="1" id="KW-0597">Phosphoprotein</keyword>
<proteinExistence type="predicted"/>
<dbReference type="Pfam" id="PF00072">
    <property type="entry name" value="Response_reg"/>
    <property type="match status" value="1"/>
</dbReference>
<dbReference type="Gene3D" id="3.40.50.2300">
    <property type="match status" value="1"/>
</dbReference>
<dbReference type="InterPro" id="IPR011006">
    <property type="entry name" value="CheY-like_superfamily"/>
</dbReference>
<dbReference type="Pfam" id="PF04397">
    <property type="entry name" value="LytTR"/>
    <property type="match status" value="1"/>
</dbReference>
<dbReference type="InterPro" id="IPR007492">
    <property type="entry name" value="LytTR_DNA-bd_dom"/>
</dbReference>
<evidence type="ECO:0000256" key="1">
    <source>
        <dbReference type="PROSITE-ProRule" id="PRU00169"/>
    </source>
</evidence>
<keyword evidence="5" id="KW-1185">Reference proteome</keyword>
<feature type="domain" description="HTH LytTR-type" evidence="3">
    <location>
        <begin position="146"/>
        <end position="213"/>
    </location>
</feature>
<dbReference type="SUPFAM" id="SSF52172">
    <property type="entry name" value="CheY-like"/>
    <property type="match status" value="1"/>
</dbReference>
<protein>
    <submittedName>
        <fullName evidence="4">LytTR family DNA-binding domain-containing protein</fullName>
    </submittedName>
</protein>
<dbReference type="InterPro" id="IPR001789">
    <property type="entry name" value="Sig_transdc_resp-reg_receiver"/>
</dbReference>
<dbReference type="EMBL" id="JAKLTR010000005">
    <property type="protein sequence ID" value="MCG2614589.1"/>
    <property type="molecule type" value="Genomic_DNA"/>
</dbReference>